<protein>
    <recommendedName>
        <fullName evidence="6">Dipeptidyl-peptidase</fullName>
        <ecNumber evidence="6">3.4.14.-</ecNumber>
    </recommendedName>
</protein>
<comment type="caution">
    <text evidence="8">The sequence shown here is derived from an EMBL/GenBank/DDBJ whole genome shotgun (WGS) entry which is preliminary data.</text>
</comment>
<dbReference type="SUPFAM" id="SSF50494">
    <property type="entry name" value="Trypsin-like serine proteases"/>
    <property type="match status" value="1"/>
</dbReference>
<dbReference type="GO" id="GO:0008239">
    <property type="term" value="F:dipeptidyl-peptidase activity"/>
    <property type="evidence" value="ECO:0007669"/>
    <property type="project" value="UniProtKB-UniRule"/>
</dbReference>
<evidence type="ECO:0000256" key="4">
    <source>
        <dbReference type="ARBA" id="ARBA00022729"/>
    </source>
</evidence>
<dbReference type="PATRIC" id="fig|1208365.4.peg.608"/>
<dbReference type="InterPro" id="IPR019500">
    <property type="entry name" value="Pep_S46"/>
</dbReference>
<evidence type="ECO:0000313" key="9">
    <source>
        <dbReference type="Proteomes" id="UP000010310"/>
    </source>
</evidence>
<evidence type="ECO:0000256" key="6">
    <source>
        <dbReference type="RuleBase" id="RU366067"/>
    </source>
</evidence>
<feature type="region of interest" description="Disordered" evidence="7">
    <location>
        <begin position="394"/>
        <end position="413"/>
    </location>
</feature>
<evidence type="ECO:0000256" key="3">
    <source>
        <dbReference type="ARBA" id="ARBA00022670"/>
    </source>
</evidence>
<dbReference type="GO" id="GO:0006508">
    <property type="term" value="P:proteolysis"/>
    <property type="evidence" value="ECO:0007669"/>
    <property type="project" value="UniProtKB-KW"/>
</dbReference>
<keyword evidence="6" id="KW-0720">Serine protease</keyword>
<dbReference type="InterPro" id="IPR009003">
    <property type="entry name" value="Peptidase_S1_PA"/>
</dbReference>
<gene>
    <name evidence="8" type="ORF">B273_1030</name>
</gene>
<keyword evidence="2 6" id="KW-0031">Aminopeptidase</keyword>
<dbReference type="EMBL" id="AMWX01000002">
    <property type="protein sequence ID" value="EKO36715.1"/>
    <property type="molecule type" value="Genomic_DNA"/>
</dbReference>
<evidence type="ECO:0000256" key="1">
    <source>
        <dbReference type="ARBA" id="ARBA00010491"/>
    </source>
</evidence>
<accession>K6GIA2</accession>
<name>K6GIA2_9GAMM</name>
<evidence type="ECO:0000313" key="8">
    <source>
        <dbReference type="EMBL" id="EKO36715.1"/>
    </source>
</evidence>
<dbReference type="EC" id="3.4.14.-" evidence="6"/>
<organism evidence="8 9">
    <name type="scientific">SAR86 cluster bacterium SAR86E</name>
    <dbReference type="NCBI Taxonomy" id="1208365"/>
    <lineage>
        <taxon>Bacteria</taxon>
        <taxon>Pseudomonadati</taxon>
        <taxon>Pseudomonadota</taxon>
        <taxon>Gammaproteobacteria</taxon>
        <taxon>SAR86 cluster</taxon>
    </lineage>
</organism>
<keyword evidence="9" id="KW-1185">Reference proteome</keyword>
<proteinExistence type="inferred from homology"/>
<dbReference type="GO" id="GO:0043171">
    <property type="term" value="P:peptide catabolic process"/>
    <property type="evidence" value="ECO:0007669"/>
    <property type="project" value="UniProtKB-UniRule"/>
</dbReference>
<dbReference type="STRING" id="1208365.B273_1030"/>
<sequence>MTNFHLNADEGMWEPYELPKLETELKKSGFTKDVANLSNLFEHPMSAIVSLGGCSAAFISPEGLIATNYHCIESSFLQYNSSSNENLFETGFLARSKDEEKRSAPGARVYITTESTEITNQVLIGITDDTESLKRSKLIENNKKRIIKQCETSEEIECRVRTFFSGEVYKLEKLFKIKDVRLVYAPPAYVGEYGGEVDNWMYPRHTGDFALLRAYVGKDGSSNEFSKENIPYSSNSFLEISAKGVRDGDFVMVLGYPGRTNRLLTFNEIQYDLNIGFQESIKFLNQGIKLIDKNTSQKDGTKLKYRGRKSGFENYYKKISGQKNGAKNFELLKTEKSKWDEFLSFVKKNASDKEADYLEELLALINKTLKEDLARRYYGNSSLIATAQRLYRNAAEREKPDQKRKQGYQNRDQERLSNSIKRLDYSFDSNVDKAIFLNRLESYKSLSKDLRRPVFSQKLNLDQEFEKTKIKVEEIYSSRFITSVDILQLKDMNLKQMNALNDPLIIFVRSIYKESLEYEKMYEERAARRQFLKSNFIKLLRKYYKSINKEIYADANGTLRATYGNVLGVSVKDGAFYEPFTTLEGITEKHTGVNPFNVKKSLLDKIAARDYGDYFFSPVSSVPVNFLSTLDITNGNSGSATINSNFELVGLAFDGMIETIIADYKYIPQARTISVDSRYLLWTLDKVENANNILDELTIIY</sequence>
<dbReference type="GO" id="GO:0070009">
    <property type="term" value="F:serine-type aminopeptidase activity"/>
    <property type="evidence" value="ECO:0007669"/>
    <property type="project" value="UniProtKB-UniRule"/>
</dbReference>
<keyword evidence="5 6" id="KW-0378">Hydrolase</keyword>
<reference evidence="8 9" key="1">
    <citation type="submission" date="2012-09" db="EMBL/GenBank/DDBJ databases">
        <authorList>
            <person name="Dupont C.L."/>
            <person name="Rusch D.B."/>
            <person name="Lombardo M.-J."/>
            <person name="Novotny M."/>
            <person name="Yee-Greenbaum J."/>
            <person name="Laskin R."/>
        </authorList>
    </citation>
    <scope>NUCLEOTIDE SEQUENCE [LARGE SCALE GENOMIC DNA]</scope>
    <source>
        <strain evidence="8">SAR86E</strain>
    </source>
</reference>
<feature type="compositionally biased region" description="Basic and acidic residues" evidence="7">
    <location>
        <begin position="394"/>
        <end position="404"/>
    </location>
</feature>
<evidence type="ECO:0000256" key="2">
    <source>
        <dbReference type="ARBA" id="ARBA00022438"/>
    </source>
</evidence>
<keyword evidence="4" id="KW-0732">Signal</keyword>
<comment type="function">
    <text evidence="6">Catalyzes the removal of dipeptides from the N-terminus of oligopeptides.</text>
</comment>
<dbReference type="AlphaFoldDB" id="K6GIA2"/>
<dbReference type="Proteomes" id="UP000010310">
    <property type="component" value="Unassembled WGS sequence"/>
</dbReference>
<comment type="similarity">
    <text evidence="1 6">Belongs to the peptidase S46 family.</text>
</comment>
<dbReference type="PANTHER" id="PTHR38469">
    <property type="entry name" value="PERIPLASMIC PEPTIDASE SUBFAMILY S1B"/>
    <property type="match status" value="1"/>
</dbReference>
<evidence type="ECO:0000256" key="5">
    <source>
        <dbReference type="ARBA" id="ARBA00022801"/>
    </source>
</evidence>
<dbReference type="PANTHER" id="PTHR38469:SF1">
    <property type="entry name" value="PERIPLASMIC PEPTIDASE SUBFAMILY S1B"/>
    <property type="match status" value="1"/>
</dbReference>
<keyword evidence="3 6" id="KW-0645">Protease</keyword>
<evidence type="ECO:0000256" key="7">
    <source>
        <dbReference type="SAM" id="MobiDB-lite"/>
    </source>
</evidence>
<dbReference type="Pfam" id="PF10459">
    <property type="entry name" value="Peptidase_S46"/>
    <property type="match status" value="1"/>
</dbReference>